<evidence type="ECO:0000313" key="2">
    <source>
        <dbReference type="Proteomes" id="UP000650833"/>
    </source>
</evidence>
<dbReference type="Proteomes" id="UP000650833">
    <property type="component" value="Unassembled WGS sequence"/>
</dbReference>
<name>A0A8H7QUD8_9FUNG</name>
<keyword evidence="2" id="KW-1185">Reference proteome</keyword>
<evidence type="ECO:0000313" key="1">
    <source>
        <dbReference type="EMBL" id="KAG2198944.1"/>
    </source>
</evidence>
<reference evidence="1" key="1">
    <citation type="submission" date="2020-12" db="EMBL/GenBank/DDBJ databases">
        <title>Metabolic potential, ecology and presence of endohyphal bacteria is reflected in genomic diversity of Mucoromycotina.</title>
        <authorList>
            <person name="Muszewska A."/>
            <person name="Okrasinska A."/>
            <person name="Steczkiewicz K."/>
            <person name="Drgas O."/>
            <person name="Orlowska M."/>
            <person name="Perlinska-Lenart U."/>
            <person name="Aleksandrzak-Piekarczyk T."/>
            <person name="Szatraj K."/>
            <person name="Zielenkiewicz U."/>
            <person name="Pilsyk S."/>
            <person name="Malc E."/>
            <person name="Mieczkowski P."/>
            <person name="Kruszewska J.S."/>
            <person name="Biernat P."/>
            <person name="Pawlowska J."/>
        </authorList>
    </citation>
    <scope>NUCLEOTIDE SEQUENCE</scope>
    <source>
        <strain evidence="1">CBS 226.32</strain>
    </source>
</reference>
<accession>A0A8H7QUD8</accession>
<dbReference type="EMBL" id="JAEPRC010000372">
    <property type="protein sequence ID" value="KAG2198944.1"/>
    <property type="molecule type" value="Genomic_DNA"/>
</dbReference>
<protein>
    <submittedName>
        <fullName evidence="1">Uncharacterized protein</fullName>
    </submittedName>
</protein>
<organism evidence="1 2">
    <name type="scientific">Mucor plumbeus</name>
    <dbReference type="NCBI Taxonomy" id="97098"/>
    <lineage>
        <taxon>Eukaryota</taxon>
        <taxon>Fungi</taxon>
        <taxon>Fungi incertae sedis</taxon>
        <taxon>Mucoromycota</taxon>
        <taxon>Mucoromycotina</taxon>
        <taxon>Mucoromycetes</taxon>
        <taxon>Mucorales</taxon>
        <taxon>Mucorineae</taxon>
        <taxon>Mucoraceae</taxon>
        <taxon>Mucor</taxon>
    </lineage>
</organism>
<comment type="caution">
    <text evidence="1">The sequence shown here is derived from an EMBL/GenBank/DDBJ whole genome shotgun (WGS) entry which is preliminary data.</text>
</comment>
<dbReference type="AlphaFoldDB" id="A0A8H7QUD8"/>
<sequence>MVPVDVQRDPLLSFGKSLGFDRLLSLLDLRSEIITKDAHDRSLDPPVDVVEFFPGTLVLHKNFQRQDKLDVHWRRTNGTHLRRYFDRPDDRKVSGEE</sequence>
<proteinExistence type="predicted"/>
<gene>
    <name evidence="1" type="ORF">INT46_006336</name>
</gene>